<feature type="domain" description="Periplasmic binding protein" evidence="5">
    <location>
        <begin position="52"/>
        <end position="295"/>
    </location>
</feature>
<dbReference type="OrthoDB" id="9814427at2"/>
<reference evidence="7" key="1">
    <citation type="submission" date="2015-07" db="EMBL/GenBank/DDBJ databases">
        <title>Near-Complete Genome Sequence of the Cellulolytic Bacterium Bacteroides (Pseudobacteroides) cellulosolvens ATCC 35603.</title>
        <authorList>
            <person name="Dassa B."/>
            <person name="Utturkar S.M."/>
            <person name="Klingeman D.M."/>
            <person name="Hurt R.A."/>
            <person name="Keller M."/>
            <person name="Xu J."/>
            <person name="Reddy Y.H.K."/>
            <person name="Borovok I."/>
            <person name="Grinberg I.R."/>
            <person name="Lamed R."/>
            <person name="Zhivin O."/>
            <person name="Bayer E.A."/>
            <person name="Brown S.D."/>
        </authorList>
    </citation>
    <scope>NUCLEOTIDE SEQUENCE [LARGE SCALE GENOMIC DNA]</scope>
    <source>
        <strain evidence="7">DSM 2933</strain>
    </source>
</reference>
<dbReference type="Proteomes" id="UP000036923">
    <property type="component" value="Unassembled WGS sequence"/>
</dbReference>
<dbReference type="PATRIC" id="fig|398512.5.peg.3257"/>
<evidence type="ECO:0000256" key="4">
    <source>
        <dbReference type="SAM" id="SignalP"/>
    </source>
</evidence>
<dbReference type="PANTHER" id="PTHR46847:SF3">
    <property type="entry name" value="GALACTOFURANOSE-BINDING PROTEIN YTFQ"/>
    <property type="match status" value="1"/>
</dbReference>
<dbReference type="GO" id="GO:0030313">
    <property type="term" value="C:cell envelope"/>
    <property type="evidence" value="ECO:0007669"/>
    <property type="project" value="UniProtKB-SubCell"/>
</dbReference>
<comment type="subcellular location">
    <subcellularLocation>
        <location evidence="1">Cell envelope</location>
    </subcellularLocation>
</comment>
<dbReference type="Gene3D" id="3.40.50.2300">
    <property type="match status" value="2"/>
</dbReference>
<sequence length="344" mass="37379" precursor="true">MKFFKIISLGICALMTISMVACGKTTDTSTTSPGVSAEASDDKKTSKQVVVGFAQIGAESEWRTANSKSIKDACEGAGFKLQFSDAQQKQENQISAIRSFIAQKVDYIALAPIVETGWDTILKEIEDSKIPLILVDRSIKTADGSDKYWITRVGEDFYKEGKQLAQWVKDNQEKLGFKDKATVNVYQLEGTVGSGAAVDRGSAWADTMKDTKFKTIKSQTGNFTRAKGQEVMESWLKSDKGNIDLVFAHNDDMALGAISAMEAAGLKPGIDIKIVSIDGVKGAFEAMIAGKLNAVQECSPLTGPVLVQTIQDLEAGKEVPKLKYAEEKLFPMEEAKAALSSRQY</sequence>
<organism evidence="6 7">
    <name type="scientific">Pseudobacteroides cellulosolvens ATCC 35603 = DSM 2933</name>
    <dbReference type="NCBI Taxonomy" id="398512"/>
    <lineage>
        <taxon>Bacteria</taxon>
        <taxon>Bacillati</taxon>
        <taxon>Bacillota</taxon>
        <taxon>Clostridia</taxon>
        <taxon>Eubacteriales</taxon>
        <taxon>Oscillospiraceae</taxon>
        <taxon>Pseudobacteroides</taxon>
    </lineage>
</organism>
<dbReference type="Pfam" id="PF13407">
    <property type="entry name" value="Peripla_BP_4"/>
    <property type="match status" value="1"/>
</dbReference>
<keyword evidence="7" id="KW-1185">Reference proteome</keyword>
<feature type="chain" id="PRO_5038567005" evidence="4">
    <location>
        <begin position="24"/>
        <end position="344"/>
    </location>
</feature>
<dbReference type="AlphaFoldDB" id="A0A0L6JR33"/>
<evidence type="ECO:0000313" key="6">
    <source>
        <dbReference type="EMBL" id="KNY27837.1"/>
    </source>
</evidence>
<dbReference type="EMBL" id="LGTC01000001">
    <property type="protein sequence ID" value="KNY27837.1"/>
    <property type="molecule type" value="Genomic_DNA"/>
</dbReference>
<evidence type="ECO:0000256" key="2">
    <source>
        <dbReference type="ARBA" id="ARBA00007639"/>
    </source>
</evidence>
<dbReference type="RefSeq" id="WP_081926928.1">
    <property type="nucleotide sequence ID" value="NZ_JQKC01000017.1"/>
</dbReference>
<feature type="signal peptide" evidence="4">
    <location>
        <begin position="1"/>
        <end position="23"/>
    </location>
</feature>
<comment type="caution">
    <text evidence="6">The sequence shown here is derived from an EMBL/GenBank/DDBJ whole genome shotgun (WGS) entry which is preliminary data.</text>
</comment>
<protein>
    <submittedName>
        <fullName evidence="6">Periplasmic binding protein domain containing protein</fullName>
    </submittedName>
</protein>
<dbReference type="SUPFAM" id="SSF53822">
    <property type="entry name" value="Periplasmic binding protein-like I"/>
    <property type="match status" value="1"/>
</dbReference>
<dbReference type="STRING" id="398512.Bccel_3108"/>
<dbReference type="GO" id="GO:0030246">
    <property type="term" value="F:carbohydrate binding"/>
    <property type="evidence" value="ECO:0007669"/>
    <property type="project" value="UniProtKB-ARBA"/>
</dbReference>
<accession>A0A0L6JR33</accession>
<dbReference type="PROSITE" id="PS51257">
    <property type="entry name" value="PROKAR_LIPOPROTEIN"/>
    <property type="match status" value="1"/>
</dbReference>
<dbReference type="PANTHER" id="PTHR46847">
    <property type="entry name" value="D-ALLOSE-BINDING PERIPLASMIC PROTEIN-RELATED"/>
    <property type="match status" value="1"/>
</dbReference>
<dbReference type="CDD" id="cd06309">
    <property type="entry name" value="PBP1_galactofuranose_YtfQ-like"/>
    <property type="match status" value="1"/>
</dbReference>
<keyword evidence="3 4" id="KW-0732">Signal</keyword>
<comment type="similarity">
    <text evidence="2">Belongs to the bacterial solute-binding protein 2 family.</text>
</comment>
<evidence type="ECO:0000259" key="5">
    <source>
        <dbReference type="Pfam" id="PF13407"/>
    </source>
</evidence>
<dbReference type="InterPro" id="IPR025997">
    <property type="entry name" value="SBP_2_dom"/>
</dbReference>
<proteinExistence type="inferred from homology"/>
<evidence type="ECO:0000313" key="7">
    <source>
        <dbReference type="Proteomes" id="UP000036923"/>
    </source>
</evidence>
<gene>
    <name evidence="6" type="ORF">Bccel_3108</name>
</gene>
<dbReference type="InterPro" id="IPR028082">
    <property type="entry name" value="Peripla_BP_I"/>
</dbReference>
<evidence type="ECO:0000256" key="1">
    <source>
        <dbReference type="ARBA" id="ARBA00004196"/>
    </source>
</evidence>
<dbReference type="eggNOG" id="COG1879">
    <property type="taxonomic scope" value="Bacteria"/>
</dbReference>
<name>A0A0L6JR33_9FIRM</name>
<evidence type="ECO:0000256" key="3">
    <source>
        <dbReference type="ARBA" id="ARBA00022729"/>
    </source>
</evidence>